<evidence type="ECO:0000256" key="7">
    <source>
        <dbReference type="SAM" id="MobiDB-lite"/>
    </source>
</evidence>
<evidence type="ECO:0000256" key="5">
    <source>
        <dbReference type="PROSITE-ProRule" id="PRU00108"/>
    </source>
</evidence>
<dbReference type="PROSITE" id="PS50071">
    <property type="entry name" value="HOMEOBOX_2"/>
    <property type="match status" value="1"/>
</dbReference>
<dbReference type="PROSITE" id="PS00027">
    <property type="entry name" value="HOMEOBOX_1"/>
    <property type="match status" value="1"/>
</dbReference>
<dbReference type="InParanoid" id="A0A067QZ27"/>
<dbReference type="AlphaFoldDB" id="A0A067QZ27"/>
<dbReference type="InterPro" id="IPR001356">
    <property type="entry name" value="HD"/>
</dbReference>
<dbReference type="PANTHER" id="PTHR45664">
    <property type="entry name" value="PROTEIN ZERKNUELLT 1-RELATED"/>
    <property type="match status" value="1"/>
</dbReference>
<feature type="region of interest" description="Disordered" evidence="7">
    <location>
        <begin position="83"/>
        <end position="126"/>
    </location>
</feature>
<sequence>MMSRSFLVDSLIGNPSPVPTRQCPQGVPALPPAATPPFSSYLFSLGLSRPPVYGAPKVGFPSGYPLYCNVTSVVRPMTRPHEVTATSHNTPPETQVTSCSPISGGATTTSRSPSPVLARQKSNSGGSCKRIRTAFTSTQLLELEREFAANMYLSRLRRIEIASCLRLSEKQVKIWFQNRRVKYKKEEDGSGVQGPRCCCLRTCSTANRKPASRHSHSSNTHAQDS</sequence>
<feature type="region of interest" description="Disordered" evidence="7">
    <location>
        <begin position="206"/>
        <end position="225"/>
    </location>
</feature>
<proteinExistence type="predicted"/>
<name>A0A067QZ27_ZOONE</name>
<dbReference type="GO" id="GO:0000978">
    <property type="term" value="F:RNA polymerase II cis-regulatory region sequence-specific DNA binding"/>
    <property type="evidence" value="ECO:0007669"/>
    <property type="project" value="TreeGrafter"/>
</dbReference>
<dbReference type="SUPFAM" id="SSF46689">
    <property type="entry name" value="Homeodomain-like"/>
    <property type="match status" value="1"/>
</dbReference>
<organism evidence="9 10">
    <name type="scientific">Zootermopsis nevadensis</name>
    <name type="common">Dampwood termite</name>
    <dbReference type="NCBI Taxonomy" id="136037"/>
    <lineage>
        <taxon>Eukaryota</taxon>
        <taxon>Metazoa</taxon>
        <taxon>Ecdysozoa</taxon>
        <taxon>Arthropoda</taxon>
        <taxon>Hexapoda</taxon>
        <taxon>Insecta</taxon>
        <taxon>Pterygota</taxon>
        <taxon>Neoptera</taxon>
        <taxon>Polyneoptera</taxon>
        <taxon>Dictyoptera</taxon>
        <taxon>Blattodea</taxon>
        <taxon>Blattoidea</taxon>
        <taxon>Termitoidae</taxon>
        <taxon>Termopsidae</taxon>
        <taxon>Zootermopsis</taxon>
    </lineage>
</organism>
<dbReference type="GO" id="GO:0005634">
    <property type="term" value="C:nucleus"/>
    <property type="evidence" value="ECO:0007669"/>
    <property type="project" value="UniProtKB-SubCell"/>
</dbReference>
<evidence type="ECO:0000256" key="1">
    <source>
        <dbReference type="ARBA" id="ARBA00004123"/>
    </source>
</evidence>
<accession>A0A067QZ27</accession>
<feature type="DNA-binding region" description="Homeobox" evidence="5">
    <location>
        <begin position="128"/>
        <end position="187"/>
    </location>
</feature>
<feature type="compositionally biased region" description="Polar residues" evidence="7">
    <location>
        <begin position="84"/>
        <end position="113"/>
    </location>
</feature>
<evidence type="ECO:0000256" key="4">
    <source>
        <dbReference type="ARBA" id="ARBA00023242"/>
    </source>
</evidence>
<dbReference type="Proteomes" id="UP000027135">
    <property type="component" value="Unassembled WGS sequence"/>
</dbReference>
<dbReference type="eggNOG" id="KOG0489">
    <property type="taxonomic scope" value="Eukaryota"/>
</dbReference>
<dbReference type="InterPro" id="IPR017970">
    <property type="entry name" value="Homeobox_CS"/>
</dbReference>
<dbReference type="SMART" id="SM00389">
    <property type="entry name" value="HOX"/>
    <property type="match status" value="1"/>
</dbReference>
<dbReference type="PRINTS" id="PR00024">
    <property type="entry name" value="HOMEOBOX"/>
</dbReference>
<dbReference type="OMA" id="GHSPKAP"/>
<keyword evidence="10" id="KW-1185">Reference proteome</keyword>
<gene>
    <name evidence="9" type="ORF">L798_09740</name>
</gene>
<dbReference type="OrthoDB" id="6159439at2759"/>
<evidence type="ECO:0000313" key="10">
    <source>
        <dbReference type="Proteomes" id="UP000027135"/>
    </source>
</evidence>
<keyword evidence="2 5" id="KW-0238">DNA-binding</keyword>
<comment type="subcellular location">
    <subcellularLocation>
        <location evidence="1 5 6">Nucleus</location>
    </subcellularLocation>
</comment>
<protein>
    <submittedName>
        <fullName evidence="9">GS homeobox 1</fullName>
    </submittedName>
</protein>
<dbReference type="GO" id="GO:0000981">
    <property type="term" value="F:DNA-binding transcription factor activity, RNA polymerase II-specific"/>
    <property type="evidence" value="ECO:0007669"/>
    <property type="project" value="InterPro"/>
</dbReference>
<evidence type="ECO:0000313" key="9">
    <source>
        <dbReference type="EMBL" id="KDR15663.1"/>
    </source>
</evidence>
<keyword evidence="3 5" id="KW-0371">Homeobox</keyword>
<keyword evidence="4 5" id="KW-0539">Nucleus</keyword>
<evidence type="ECO:0000256" key="3">
    <source>
        <dbReference type="ARBA" id="ARBA00023155"/>
    </source>
</evidence>
<evidence type="ECO:0000259" key="8">
    <source>
        <dbReference type="PROSITE" id="PS50071"/>
    </source>
</evidence>
<dbReference type="Gene3D" id="1.10.10.60">
    <property type="entry name" value="Homeodomain-like"/>
    <property type="match status" value="1"/>
</dbReference>
<feature type="domain" description="Homeobox" evidence="8">
    <location>
        <begin position="126"/>
        <end position="186"/>
    </location>
</feature>
<dbReference type="Pfam" id="PF00046">
    <property type="entry name" value="Homeodomain"/>
    <property type="match status" value="1"/>
</dbReference>
<dbReference type="PANTHER" id="PTHR45664:SF20">
    <property type="entry name" value="AGAP001560-PA"/>
    <property type="match status" value="1"/>
</dbReference>
<dbReference type="InterPro" id="IPR020479">
    <property type="entry name" value="HD_metazoa"/>
</dbReference>
<dbReference type="InterPro" id="IPR009057">
    <property type="entry name" value="Homeodomain-like_sf"/>
</dbReference>
<dbReference type="CDD" id="cd00086">
    <property type="entry name" value="homeodomain"/>
    <property type="match status" value="1"/>
</dbReference>
<evidence type="ECO:0000256" key="6">
    <source>
        <dbReference type="RuleBase" id="RU000682"/>
    </source>
</evidence>
<evidence type="ECO:0000256" key="2">
    <source>
        <dbReference type="ARBA" id="ARBA00023125"/>
    </source>
</evidence>
<reference evidence="9 10" key="1">
    <citation type="journal article" date="2014" name="Nat. Commun.">
        <title>Molecular traces of alternative social organization in a termite genome.</title>
        <authorList>
            <person name="Terrapon N."/>
            <person name="Li C."/>
            <person name="Robertson H.M."/>
            <person name="Ji L."/>
            <person name="Meng X."/>
            <person name="Booth W."/>
            <person name="Chen Z."/>
            <person name="Childers C.P."/>
            <person name="Glastad K.M."/>
            <person name="Gokhale K."/>
            <person name="Gowin J."/>
            <person name="Gronenberg W."/>
            <person name="Hermansen R.A."/>
            <person name="Hu H."/>
            <person name="Hunt B.G."/>
            <person name="Huylmans A.K."/>
            <person name="Khalil S.M."/>
            <person name="Mitchell R.D."/>
            <person name="Munoz-Torres M.C."/>
            <person name="Mustard J.A."/>
            <person name="Pan H."/>
            <person name="Reese J.T."/>
            <person name="Scharf M.E."/>
            <person name="Sun F."/>
            <person name="Vogel H."/>
            <person name="Xiao J."/>
            <person name="Yang W."/>
            <person name="Yang Z."/>
            <person name="Yang Z."/>
            <person name="Zhou J."/>
            <person name="Zhu J."/>
            <person name="Brent C.S."/>
            <person name="Elsik C.G."/>
            <person name="Goodisman M.A."/>
            <person name="Liberles D.A."/>
            <person name="Roe R.M."/>
            <person name="Vargo E.L."/>
            <person name="Vilcinskas A."/>
            <person name="Wang J."/>
            <person name="Bornberg-Bauer E."/>
            <person name="Korb J."/>
            <person name="Zhang G."/>
            <person name="Liebig J."/>
        </authorList>
    </citation>
    <scope>NUCLEOTIDE SEQUENCE [LARGE SCALE GENOMIC DNA]</scope>
    <source>
        <tissue evidence="9">Whole organism</tissue>
    </source>
</reference>
<dbReference type="EMBL" id="KK852818">
    <property type="protein sequence ID" value="KDR15663.1"/>
    <property type="molecule type" value="Genomic_DNA"/>
</dbReference>
<dbReference type="STRING" id="136037.A0A067QZ27"/>